<sequence length="185" mass="20353">MKQTFKRIQFFALTALLLTTLLAGCSKDGVNKPGNTPQTTIPTPFAGNWSTNSIGLISYWDQGSYVGSDGDIIFTVTLNSNGSAAFYGYYSGVYSGTFFYRYACTAAYQEENDGTVTITVYPYGGEQMIASGPKQPIGSNSLYPNRVFVLTHCTVYTENGKTYISYYELDENGQMPDEPTVLEKL</sequence>
<protein>
    <recommendedName>
        <fullName evidence="4">Lipocalin-like domain-containing protein</fullName>
    </recommendedName>
</protein>
<dbReference type="AlphaFoldDB" id="A0A4U3L675"/>
<dbReference type="OrthoDB" id="9857482at2"/>
<dbReference type="EMBL" id="SZQL01000004">
    <property type="protein sequence ID" value="TKK69899.1"/>
    <property type="molecule type" value="Genomic_DNA"/>
</dbReference>
<evidence type="ECO:0000313" key="2">
    <source>
        <dbReference type="EMBL" id="TKK69899.1"/>
    </source>
</evidence>
<name>A0A4U3L675_9BACT</name>
<dbReference type="RefSeq" id="WP_137261121.1">
    <property type="nucleotide sequence ID" value="NZ_SZQL01000004.1"/>
</dbReference>
<evidence type="ECO:0000313" key="3">
    <source>
        <dbReference type="Proteomes" id="UP000305848"/>
    </source>
</evidence>
<gene>
    <name evidence="2" type="ORF">FC093_07425</name>
</gene>
<evidence type="ECO:0008006" key="4">
    <source>
        <dbReference type="Google" id="ProtNLM"/>
    </source>
</evidence>
<feature type="signal peptide" evidence="1">
    <location>
        <begin position="1"/>
        <end position="23"/>
    </location>
</feature>
<comment type="caution">
    <text evidence="2">The sequence shown here is derived from an EMBL/GenBank/DDBJ whole genome shotgun (WGS) entry which is preliminary data.</text>
</comment>
<keyword evidence="1" id="KW-0732">Signal</keyword>
<dbReference type="Proteomes" id="UP000305848">
    <property type="component" value="Unassembled WGS sequence"/>
</dbReference>
<proteinExistence type="predicted"/>
<feature type="chain" id="PRO_5020448256" description="Lipocalin-like domain-containing protein" evidence="1">
    <location>
        <begin position="24"/>
        <end position="185"/>
    </location>
</feature>
<accession>A0A4U3L675</accession>
<keyword evidence="3" id="KW-1185">Reference proteome</keyword>
<organism evidence="2 3">
    <name type="scientific">Ilyomonas limi</name>
    <dbReference type="NCBI Taxonomy" id="2575867"/>
    <lineage>
        <taxon>Bacteria</taxon>
        <taxon>Pseudomonadati</taxon>
        <taxon>Bacteroidota</taxon>
        <taxon>Chitinophagia</taxon>
        <taxon>Chitinophagales</taxon>
        <taxon>Chitinophagaceae</taxon>
        <taxon>Ilyomonas</taxon>
    </lineage>
</organism>
<reference evidence="2 3" key="1">
    <citation type="submission" date="2019-05" db="EMBL/GenBank/DDBJ databases">
        <title>Panacibacter sp. strain 17mud1-8 Genome sequencing and assembly.</title>
        <authorList>
            <person name="Chhetri G."/>
        </authorList>
    </citation>
    <scope>NUCLEOTIDE SEQUENCE [LARGE SCALE GENOMIC DNA]</scope>
    <source>
        <strain evidence="2 3">17mud1-8</strain>
    </source>
</reference>
<evidence type="ECO:0000256" key="1">
    <source>
        <dbReference type="SAM" id="SignalP"/>
    </source>
</evidence>
<dbReference type="PROSITE" id="PS51257">
    <property type="entry name" value="PROKAR_LIPOPROTEIN"/>
    <property type="match status" value="1"/>
</dbReference>